<dbReference type="EMBL" id="JAINZZ010000051">
    <property type="protein sequence ID" value="MBY8881580.1"/>
    <property type="molecule type" value="Genomic_DNA"/>
</dbReference>
<gene>
    <name evidence="2" type="ORF">K7862_28655</name>
</gene>
<sequence>MAERGRTVAALDAWLVFEDEAGFSMTPPTTRTWSRRGHTPIVRVRGRSRRRLSVAALACYKAGERSRLIYRPCPDARPDGRKSFSWKDYRDLIQTAHQQLGGPIVLVWDNLNTHLTAGMRRYIAERDWLTGYQLPPYAPDLNPVEGIWSVLRRTTTANRAFADPHDLITAVRRGLRQLQYRHDVLDGCLTGTGLMPTHHDDITH</sequence>
<accession>A0ABS7QGL4</accession>
<keyword evidence="3" id="KW-1185">Reference proteome</keyword>
<organism evidence="2 3">
    <name type="scientific">Actinacidiphila acidipaludis</name>
    <dbReference type="NCBI Taxonomy" id="2873382"/>
    <lineage>
        <taxon>Bacteria</taxon>
        <taxon>Bacillati</taxon>
        <taxon>Actinomycetota</taxon>
        <taxon>Actinomycetes</taxon>
        <taxon>Kitasatosporales</taxon>
        <taxon>Streptomycetaceae</taxon>
        <taxon>Actinacidiphila</taxon>
    </lineage>
</organism>
<evidence type="ECO:0000313" key="2">
    <source>
        <dbReference type="EMBL" id="MBY8881580.1"/>
    </source>
</evidence>
<name>A0ABS7QGL4_9ACTN</name>
<evidence type="ECO:0000313" key="3">
    <source>
        <dbReference type="Proteomes" id="UP000778578"/>
    </source>
</evidence>
<proteinExistence type="predicted"/>
<dbReference type="Gene3D" id="3.30.420.10">
    <property type="entry name" value="Ribonuclease H-like superfamily/Ribonuclease H"/>
    <property type="match status" value="1"/>
</dbReference>
<dbReference type="Proteomes" id="UP000778578">
    <property type="component" value="Unassembled WGS sequence"/>
</dbReference>
<evidence type="ECO:0000259" key="1">
    <source>
        <dbReference type="Pfam" id="PF13358"/>
    </source>
</evidence>
<protein>
    <submittedName>
        <fullName evidence="2">Transposase</fullName>
    </submittedName>
</protein>
<dbReference type="Pfam" id="PF13358">
    <property type="entry name" value="DDE_3"/>
    <property type="match status" value="1"/>
</dbReference>
<reference evidence="2 3" key="1">
    <citation type="submission" date="2021-08" db="EMBL/GenBank/DDBJ databases">
        <title>WGS of actinomycetes from Thailand.</title>
        <authorList>
            <person name="Thawai C."/>
        </authorList>
    </citation>
    <scope>NUCLEOTIDE SEQUENCE [LARGE SCALE GENOMIC DNA]</scope>
    <source>
        <strain evidence="2 3">PLK6-54</strain>
    </source>
</reference>
<feature type="domain" description="Tc1-like transposase DDE" evidence="1">
    <location>
        <begin position="15"/>
        <end position="167"/>
    </location>
</feature>
<dbReference type="InterPro" id="IPR036397">
    <property type="entry name" value="RNaseH_sf"/>
</dbReference>
<comment type="caution">
    <text evidence="2">The sequence shown here is derived from an EMBL/GenBank/DDBJ whole genome shotgun (WGS) entry which is preliminary data.</text>
</comment>
<dbReference type="InterPro" id="IPR038717">
    <property type="entry name" value="Tc1-like_DDE_dom"/>
</dbReference>